<dbReference type="Proteomes" id="UP000052092">
    <property type="component" value="Segment"/>
</dbReference>
<comment type="similarity">
    <text evidence="1 16 17">Belongs to the papillomaviridae E6 protein family.</text>
</comment>
<keyword evidence="14 16" id="KW-0899">Viral immunoevasion</keyword>
<comment type="function">
    <text evidence="16">Plays a major role in the induction and maintenance of cellular transformation. E6 associates with host UBE3A/E6-AP ubiquitin-protein ligase and modulates its activity. Protects host keratinocytes from apoptosis by mediating the degradation of host BAK1. May also inhibit host immune response.</text>
</comment>
<keyword evidence="6 16" id="KW-0479">Metal-binding</keyword>
<evidence type="ECO:0000256" key="8">
    <source>
        <dbReference type="ARBA" id="ARBA00022833"/>
    </source>
</evidence>
<evidence type="ECO:0000256" key="2">
    <source>
        <dbReference type="ARBA" id="ARBA00022518"/>
    </source>
</evidence>
<keyword evidence="2 16" id="KW-0244">Early protein</keyword>
<evidence type="ECO:0000256" key="13">
    <source>
        <dbReference type="ARBA" id="ARBA00023200"/>
    </source>
</evidence>
<evidence type="ECO:0000256" key="10">
    <source>
        <dbReference type="ARBA" id="ARBA00023125"/>
    </source>
</evidence>
<feature type="zinc finger region" evidence="16">
    <location>
        <begin position="94"/>
        <end position="130"/>
    </location>
</feature>
<dbReference type="Pfam" id="PF00518">
    <property type="entry name" value="E6"/>
    <property type="match status" value="1"/>
</dbReference>
<keyword evidence="13 16" id="KW-1035">Host cytoplasm</keyword>
<evidence type="ECO:0000256" key="16">
    <source>
        <dbReference type="HAMAP-Rule" id="MF_04006"/>
    </source>
</evidence>
<keyword evidence="11 16" id="KW-0010">Activator</keyword>
<dbReference type="GO" id="GO:0003677">
    <property type="term" value="F:DNA binding"/>
    <property type="evidence" value="ECO:0007669"/>
    <property type="project" value="UniProtKB-UniRule"/>
</dbReference>
<evidence type="ECO:0000256" key="5">
    <source>
        <dbReference type="ARBA" id="ARBA00022632"/>
    </source>
</evidence>
<dbReference type="SUPFAM" id="SSF161229">
    <property type="entry name" value="E6 C-terminal domain-like"/>
    <property type="match status" value="2"/>
</dbReference>
<evidence type="ECO:0000256" key="7">
    <source>
        <dbReference type="ARBA" id="ARBA00022771"/>
    </source>
</evidence>
<keyword evidence="15 16" id="KW-1119">Modulation of host cell apoptosis by virus</keyword>
<gene>
    <name evidence="16" type="primary">E6</name>
</gene>
<comment type="caution">
    <text evidence="16">Lacks conserved residue(s) required for the propagation of feature annotation.</text>
</comment>
<evidence type="ECO:0000313" key="19">
    <source>
        <dbReference type="Proteomes" id="UP000052092"/>
    </source>
</evidence>
<dbReference type="GO" id="GO:0052170">
    <property type="term" value="P:symbiont-mediated suppression of host innate immune response"/>
    <property type="evidence" value="ECO:0007669"/>
    <property type="project" value="UniProtKB-KW"/>
</dbReference>
<evidence type="ECO:0000256" key="4">
    <source>
        <dbReference type="ARBA" id="ARBA00022581"/>
    </source>
</evidence>
<dbReference type="GO" id="GO:0008270">
    <property type="term" value="F:zinc ion binding"/>
    <property type="evidence" value="ECO:0007669"/>
    <property type="project" value="UniProtKB-KW"/>
</dbReference>
<keyword evidence="8 16" id="KW-0862">Zinc</keyword>
<evidence type="ECO:0000256" key="14">
    <source>
        <dbReference type="ARBA" id="ARBA00023280"/>
    </source>
</evidence>
<name>E7C0H0_9PAPI</name>
<organism evidence="18 19">
    <name type="scientific">Equus caballus papillomavirus 3</name>
    <dbReference type="NCBI Taxonomy" id="940834"/>
    <lineage>
        <taxon>Viruses</taxon>
        <taxon>Monodnaviria</taxon>
        <taxon>Shotokuvirae</taxon>
        <taxon>Cossaviricota</taxon>
        <taxon>Papovaviricetes</taxon>
        <taxon>Zurhausenvirales</taxon>
        <taxon>Papillomaviridae</taxon>
        <taxon>Firstpapillomavirinae</taxon>
        <taxon>Dyorhopapillomavirus</taxon>
        <taxon>Dyorhopapillomavirus 1</taxon>
    </lineage>
</organism>
<evidence type="ECO:0000256" key="17">
    <source>
        <dbReference type="RuleBase" id="RU363123"/>
    </source>
</evidence>
<keyword evidence="12 16" id="KW-0804">Transcription</keyword>
<keyword evidence="10 16" id="KW-0238">DNA-binding</keyword>
<evidence type="ECO:0000256" key="9">
    <source>
        <dbReference type="ARBA" id="ARBA00023015"/>
    </source>
</evidence>
<sequence length="150" mass="17419">MDDPDDEDVWKDFYFLSTCPCVFCKAHLSRLDLVEFREKQWRLIWKQGKAYAACGDCVKAVLFIERTCYPTVWRSVRGVEELEGKPICHIKVTCQYCGHVLSNDEKALKAWEGKALRRTRNRWCGSCFDCNHPDPEIARQEAKYAKSSSS</sequence>
<dbReference type="GO" id="GO:0039502">
    <property type="term" value="P:symbiont-mediated suppression of host type I interferon-mediated signaling pathway"/>
    <property type="evidence" value="ECO:0007669"/>
    <property type="project" value="UniProtKB-UniRule"/>
</dbReference>
<keyword evidence="3 16" id="KW-1048">Host nucleus</keyword>
<evidence type="ECO:0000256" key="6">
    <source>
        <dbReference type="ARBA" id="ARBA00022723"/>
    </source>
</evidence>
<dbReference type="OrthoDB" id="27353at10239"/>
<keyword evidence="5 16" id="KW-1090">Inhibition of host innate immune response by virus</keyword>
<dbReference type="InterPro" id="IPR038575">
    <property type="entry name" value="E6_sf"/>
</dbReference>
<dbReference type="EMBL" id="GU384895">
    <property type="protein sequence ID" value="ADV03081.1"/>
    <property type="molecule type" value="Genomic_DNA"/>
</dbReference>
<evidence type="ECO:0000256" key="3">
    <source>
        <dbReference type="ARBA" id="ARBA00022562"/>
    </source>
</evidence>
<dbReference type="GO" id="GO:0030430">
    <property type="term" value="C:host cell cytoplasm"/>
    <property type="evidence" value="ECO:0007669"/>
    <property type="project" value="UniProtKB-SubCell"/>
</dbReference>
<protein>
    <recommendedName>
        <fullName evidence="16 17">Protein E6</fullName>
    </recommendedName>
</protein>
<evidence type="ECO:0000256" key="12">
    <source>
        <dbReference type="ARBA" id="ARBA00023163"/>
    </source>
</evidence>
<dbReference type="KEGG" id="vg:12730453"/>
<comment type="subcellular location">
    <subcellularLocation>
        <location evidence="16 17">Host cytoplasm</location>
    </subcellularLocation>
    <subcellularLocation>
        <location evidence="16 17">Host nucleus</location>
    </subcellularLocation>
</comment>
<keyword evidence="7 16" id="KW-0863">Zinc-finger</keyword>
<evidence type="ECO:0000256" key="11">
    <source>
        <dbReference type="ARBA" id="ARBA00023159"/>
    </source>
</evidence>
<dbReference type="GO" id="GO:0039648">
    <property type="term" value="P:symbiont-mediated perturbation of host ubiquitin-like protein modification"/>
    <property type="evidence" value="ECO:0007669"/>
    <property type="project" value="UniProtKB-UniRule"/>
</dbReference>
<keyword evidence="9 16" id="KW-0805">Transcription regulation</keyword>
<dbReference type="InterPro" id="IPR001334">
    <property type="entry name" value="E6"/>
</dbReference>
<proteinExistence type="inferred from homology"/>
<evidence type="ECO:0000256" key="15">
    <source>
        <dbReference type="ARBA" id="ARBA00023323"/>
    </source>
</evidence>
<dbReference type="RefSeq" id="YP_006299858.1">
    <property type="nucleotide sequence ID" value="NC_017862.1"/>
</dbReference>
<reference evidence="18 19" key="1">
    <citation type="journal article" date="2011" name="Vet. Microbiol.">
        <title>Identification of two novel equine papillomavirus sequences suggests three genera in one cluster.</title>
        <authorList>
            <person name="Lange C.E."/>
            <person name="Tobler K."/>
            <person name="Ackermann M."/>
            <person name="Favrot C."/>
        </authorList>
    </citation>
    <scope>NUCLEOTIDE SEQUENCE [LARGE SCALE GENOMIC DNA]</scope>
    <source>
        <strain evidence="18">Haflinger</strain>
    </source>
</reference>
<accession>E7C0H0</accession>
<dbReference type="GO" id="GO:0052150">
    <property type="term" value="P:symbiont-mediated perturbation of host apoptosis"/>
    <property type="evidence" value="ECO:0007669"/>
    <property type="project" value="UniProtKB-KW"/>
</dbReference>
<dbReference type="HAMAP" id="MF_04006">
    <property type="entry name" value="HPV_E6"/>
    <property type="match status" value="1"/>
</dbReference>
<evidence type="ECO:0000256" key="1">
    <source>
        <dbReference type="ARBA" id="ARBA00006346"/>
    </source>
</evidence>
<feature type="zinc finger region" evidence="16">
    <location>
        <begin position="21"/>
        <end position="57"/>
    </location>
</feature>
<dbReference type="GO" id="GO:0042025">
    <property type="term" value="C:host cell nucleus"/>
    <property type="evidence" value="ECO:0007669"/>
    <property type="project" value="UniProtKB-SubCell"/>
</dbReference>
<dbReference type="GO" id="GO:0006351">
    <property type="term" value="P:DNA-templated transcription"/>
    <property type="evidence" value="ECO:0007669"/>
    <property type="project" value="UniProtKB-UniRule"/>
</dbReference>
<keyword evidence="19" id="KW-1185">Reference proteome</keyword>
<dbReference type="Gene3D" id="3.30.240.40">
    <property type="entry name" value="E6 early regulatory protein"/>
    <property type="match status" value="2"/>
</dbReference>
<comment type="subunit">
    <text evidence="16">Forms homodimers. Interacts with ubiquitin-protein ligase UBE3A/E6-AP; this interaction stimulates UBE3A ubiquitin activity. Interacts with host BAK1.</text>
</comment>
<dbReference type="GO" id="GO:0006355">
    <property type="term" value="P:regulation of DNA-templated transcription"/>
    <property type="evidence" value="ECO:0007669"/>
    <property type="project" value="UniProtKB-UniRule"/>
</dbReference>
<evidence type="ECO:0000313" key="18">
    <source>
        <dbReference type="EMBL" id="ADV03081.1"/>
    </source>
</evidence>
<keyword evidence="4 16" id="KW-0945">Host-virus interaction</keyword>